<dbReference type="AlphaFoldDB" id="L1K2L3"/>
<protein>
    <submittedName>
        <fullName evidence="1 2">Uncharacterized protein</fullName>
    </submittedName>
</protein>
<reference evidence="2" key="3">
    <citation type="submission" date="2016-03" db="UniProtKB">
        <authorList>
            <consortium name="EnsemblProtists"/>
        </authorList>
    </citation>
    <scope>IDENTIFICATION</scope>
</reference>
<reference evidence="1 3" key="1">
    <citation type="journal article" date="2012" name="Nature">
        <title>Algal genomes reveal evolutionary mosaicism and the fate of nucleomorphs.</title>
        <authorList>
            <consortium name="DOE Joint Genome Institute"/>
            <person name="Curtis B.A."/>
            <person name="Tanifuji G."/>
            <person name="Burki F."/>
            <person name="Gruber A."/>
            <person name="Irimia M."/>
            <person name="Maruyama S."/>
            <person name="Arias M.C."/>
            <person name="Ball S.G."/>
            <person name="Gile G.H."/>
            <person name="Hirakawa Y."/>
            <person name="Hopkins J.F."/>
            <person name="Kuo A."/>
            <person name="Rensing S.A."/>
            <person name="Schmutz J."/>
            <person name="Symeonidi A."/>
            <person name="Elias M."/>
            <person name="Eveleigh R.J."/>
            <person name="Herman E.K."/>
            <person name="Klute M.J."/>
            <person name="Nakayama T."/>
            <person name="Obornik M."/>
            <person name="Reyes-Prieto A."/>
            <person name="Armbrust E.V."/>
            <person name="Aves S.J."/>
            <person name="Beiko R.G."/>
            <person name="Coutinho P."/>
            <person name="Dacks J.B."/>
            <person name="Durnford D.G."/>
            <person name="Fast N.M."/>
            <person name="Green B.R."/>
            <person name="Grisdale C.J."/>
            <person name="Hempel F."/>
            <person name="Henrissat B."/>
            <person name="Hoppner M.P."/>
            <person name="Ishida K."/>
            <person name="Kim E."/>
            <person name="Koreny L."/>
            <person name="Kroth P.G."/>
            <person name="Liu Y."/>
            <person name="Malik S.B."/>
            <person name="Maier U.G."/>
            <person name="McRose D."/>
            <person name="Mock T."/>
            <person name="Neilson J.A."/>
            <person name="Onodera N.T."/>
            <person name="Poole A.M."/>
            <person name="Pritham E.J."/>
            <person name="Richards T.A."/>
            <person name="Rocap G."/>
            <person name="Roy S.W."/>
            <person name="Sarai C."/>
            <person name="Schaack S."/>
            <person name="Shirato S."/>
            <person name="Slamovits C.H."/>
            <person name="Spencer D.F."/>
            <person name="Suzuki S."/>
            <person name="Worden A.Z."/>
            <person name="Zauner S."/>
            <person name="Barry K."/>
            <person name="Bell C."/>
            <person name="Bharti A.K."/>
            <person name="Crow J.A."/>
            <person name="Grimwood J."/>
            <person name="Kramer R."/>
            <person name="Lindquist E."/>
            <person name="Lucas S."/>
            <person name="Salamov A."/>
            <person name="McFadden G.I."/>
            <person name="Lane C.E."/>
            <person name="Keeling P.J."/>
            <person name="Gray M.W."/>
            <person name="Grigoriev I.V."/>
            <person name="Archibald J.M."/>
        </authorList>
    </citation>
    <scope>NUCLEOTIDE SEQUENCE</scope>
    <source>
        <strain evidence="1 3">CCMP2712</strain>
    </source>
</reference>
<sequence>MGDGSKSPESSKKAPAPLSSSFLTIDPSFFATSAQLQAPVVLDASEKAKPTEMSDLAREDFDMPADVTAGLSRLSFVASEGVLYEMHDQPIEQDALWSYEGKTNLTYFEYLRELRDTRKQMFNRVVVKKHKKKEVDYSSSPYRPSPSFFQHLYHPKTRRGASVWIPLTVMVREGEREGYFTDRDRGYVRRLRGDALRDEALLDLLESDSSPSGSEAQATPLAIIKTRSSAGGQEVKTLDRAGVVRKLGREEGDSFVLQKFVPPFGKHAAIFRTTWKRLHASNTMLISSMRRMAAAPSMEATSFFCTDTSELEHTSMVSYRGQTVVDAQQVINDVVSFLEGNDPTYHFDAITADFIRDWSGRLWLIDVKSFACHEIQI</sequence>
<dbReference type="KEGG" id="gtt:GUITHDRAFT_149831"/>
<evidence type="ECO:0000313" key="1">
    <source>
        <dbReference type="EMBL" id="EKX54700.1"/>
    </source>
</evidence>
<dbReference type="PaxDb" id="55529-EKX54700"/>
<reference evidence="3" key="2">
    <citation type="submission" date="2012-11" db="EMBL/GenBank/DDBJ databases">
        <authorList>
            <person name="Kuo A."/>
            <person name="Curtis B.A."/>
            <person name="Tanifuji G."/>
            <person name="Burki F."/>
            <person name="Gruber A."/>
            <person name="Irimia M."/>
            <person name="Maruyama S."/>
            <person name="Arias M.C."/>
            <person name="Ball S.G."/>
            <person name="Gile G.H."/>
            <person name="Hirakawa Y."/>
            <person name="Hopkins J.F."/>
            <person name="Rensing S.A."/>
            <person name="Schmutz J."/>
            <person name="Symeonidi A."/>
            <person name="Elias M."/>
            <person name="Eveleigh R.J."/>
            <person name="Herman E.K."/>
            <person name="Klute M.J."/>
            <person name="Nakayama T."/>
            <person name="Obornik M."/>
            <person name="Reyes-Prieto A."/>
            <person name="Armbrust E.V."/>
            <person name="Aves S.J."/>
            <person name="Beiko R.G."/>
            <person name="Coutinho P."/>
            <person name="Dacks J.B."/>
            <person name="Durnford D.G."/>
            <person name="Fast N.M."/>
            <person name="Green B.R."/>
            <person name="Grisdale C."/>
            <person name="Hempe F."/>
            <person name="Henrissat B."/>
            <person name="Hoppner M.P."/>
            <person name="Ishida K.-I."/>
            <person name="Kim E."/>
            <person name="Koreny L."/>
            <person name="Kroth P.G."/>
            <person name="Liu Y."/>
            <person name="Malik S.-B."/>
            <person name="Maier U.G."/>
            <person name="McRose D."/>
            <person name="Mock T."/>
            <person name="Neilson J.A."/>
            <person name="Onodera N.T."/>
            <person name="Poole A.M."/>
            <person name="Pritham E.J."/>
            <person name="Richards T.A."/>
            <person name="Rocap G."/>
            <person name="Roy S.W."/>
            <person name="Sarai C."/>
            <person name="Schaack S."/>
            <person name="Shirato S."/>
            <person name="Slamovits C.H."/>
            <person name="Spencer D.F."/>
            <person name="Suzuki S."/>
            <person name="Worden A.Z."/>
            <person name="Zauner S."/>
            <person name="Barry K."/>
            <person name="Bell C."/>
            <person name="Bharti A.K."/>
            <person name="Crow J.A."/>
            <person name="Grimwood J."/>
            <person name="Kramer R."/>
            <person name="Lindquist E."/>
            <person name="Lucas S."/>
            <person name="Salamov A."/>
            <person name="McFadden G.I."/>
            <person name="Lane C.E."/>
            <person name="Keeling P.J."/>
            <person name="Gray M.W."/>
            <person name="Grigoriev I.V."/>
            <person name="Archibald J.M."/>
        </authorList>
    </citation>
    <scope>NUCLEOTIDE SEQUENCE</scope>
    <source>
        <strain evidence="3">CCMP2712</strain>
    </source>
</reference>
<dbReference type="HOGENOM" id="CLU_734554_0_0_1"/>
<name>L1K2L3_GUITC</name>
<dbReference type="EnsemblProtists" id="EKX54700">
    <property type="protein sequence ID" value="EKX54700"/>
    <property type="gene ID" value="GUITHDRAFT_149831"/>
</dbReference>
<proteinExistence type="predicted"/>
<dbReference type="Proteomes" id="UP000011087">
    <property type="component" value="Unassembled WGS sequence"/>
</dbReference>
<dbReference type="RefSeq" id="XP_005841680.1">
    <property type="nucleotide sequence ID" value="XM_005841623.1"/>
</dbReference>
<evidence type="ECO:0000313" key="2">
    <source>
        <dbReference type="EnsemblProtists" id="EKX54700"/>
    </source>
</evidence>
<organism evidence="1">
    <name type="scientific">Guillardia theta (strain CCMP2712)</name>
    <name type="common">Cryptophyte</name>
    <dbReference type="NCBI Taxonomy" id="905079"/>
    <lineage>
        <taxon>Eukaryota</taxon>
        <taxon>Cryptophyceae</taxon>
        <taxon>Pyrenomonadales</taxon>
        <taxon>Geminigeraceae</taxon>
        <taxon>Guillardia</taxon>
    </lineage>
</organism>
<accession>L1K2L3</accession>
<dbReference type="EMBL" id="JH992966">
    <property type="protein sequence ID" value="EKX54700.1"/>
    <property type="molecule type" value="Genomic_DNA"/>
</dbReference>
<dbReference type="GeneID" id="17311661"/>
<keyword evidence="3" id="KW-1185">Reference proteome</keyword>
<gene>
    <name evidence="1" type="ORF">GUITHDRAFT_149831</name>
</gene>
<evidence type="ECO:0000313" key="3">
    <source>
        <dbReference type="Proteomes" id="UP000011087"/>
    </source>
</evidence>